<name>A0A7C4BAG9_THEPE</name>
<organism evidence="1">
    <name type="scientific">Thermofilum pendens</name>
    <dbReference type="NCBI Taxonomy" id="2269"/>
    <lineage>
        <taxon>Archaea</taxon>
        <taxon>Thermoproteota</taxon>
        <taxon>Thermoprotei</taxon>
        <taxon>Thermofilales</taxon>
        <taxon>Thermofilaceae</taxon>
        <taxon>Thermofilum</taxon>
    </lineage>
</organism>
<gene>
    <name evidence="1" type="ORF">ENV17_07760</name>
</gene>
<dbReference type="AlphaFoldDB" id="A0A7C4BAG9"/>
<evidence type="ECO:0000313" key="1">
    <source>
        <dbReference type="EMBL" id="HGI44263.1"/>
    </source>
</evidence>
<dbReference type="EMBL" id="DTFI01000226">
    <property type="protein sequence ID" value="HGI44263.1"/>
    <property type="molecule type" value="Genomic_DNA"/>
</dbReference>
<dbReference type="Gene3D" id="2.60.120.630">
    <property type="entry name" value="mth639 domain like"/>
    <property type="match status" value="1"/>
</dbReference>
<dbReference type="InterPro" id="IPR023131">
    <property type="entry name" value="Mth639-like_dom_sf"/>
</dbReference>
<dbReference type="InterPro" id="IPR007171">
    <property type="entry name" value="DUF371"/>
</dbReference>
<accession>A0A7C4BAG9</accession>
<comment type="caution">
    <text evidence="1">The sequence shown here is derived from an EMBL/GenBank/DDBJ whole genome shotgun (WGS) entry which is preliminary data.</text>
</comment>
<protein>
    <submittedName>
        <fullName evidence="1">DUF371 domain-containing protein</fullName>
    </submittedName>
</protein>
<dbReference type="PANTHER" id="PTHR40696:SF1">
    <property type="entry name" value="DUF371 DOMAIN-CONTAINING PROTEIN"/>
    <property type="match status" value="1"/>
</dbReference>
<sequence>MPADIVVDRLHARGHPNIKASHRTTLEITKDDYVTPRGDCIIAVKATKAAADLRYELKRTITSGSHVTLILTLRPHNLIEVMQGVGAPALTLEDPRSIVVRKSSFIDPRTIAIKSSKAAADLDRNFVKHLKDSNSNLEVLIIAHSTPAAPSQLIEIVKKLQNIPVNQ</sequence>
<proteinExistence type="predicted"/>
<dbReference type="Pfam" id="PF04027">
    <property type="entry name" value="DUF371"/>
    <property type="match status" value="1"/>
</dbReference>
<reference evidence="1" key="1">
    <citation type="journal article" date="2020" name="mSystems">
        <title>Genome- and Community-Level Interaction Insights into Carbon Utilization and Element Cycling Functions of Hydrothermarchaeota in Hydrothermal Sediment.</title>
        <authorList>
            <person name="Zhou Z."/>
            <person name="Liu Y."/>
            <person name="Xu W."/>
            <person name="Pan J."/>
            <person name="Luo Z.H."/>
            <person name="Li M."/>
        </authorList>
    </citation>
    <scope>NUCLEOTIDE SEQUENCE [LARGE SCALE GENOMIC DNA]</scope>
    <source>
        <strain evidence="1">SpSt-735</strain>
    </source>
</reference>
<dbReference type="PANTHER" id="PTHR40696">
    <property type="entry name" value="DUF371 FAMILY PROTEIN"/>
    <property type="match status" value="1"/>
</dbReference>